<sequence>MLDSSTSIAAISNLGSNRLIDPCMLAAIDIGTNSVHMVIVRIDPMLATFTIVAREKDTVRLGERDTKTGELSSSAMERAIAALKRCHDLALSMGVDHIIAVATSATREATNGNQFLARIETEVGLQVDLISGQEEARRIYLGVLSGMDFQNLPHIIIDIGGGSTEIILADSQEPRFLSSTKVGAVRLTRDFIQTDPISVTEFVSLRAYIRGMLERPIDELRHSLQAGETVRLVGTSGTIETLGIINALNQQREIPNPLQGYQLTRKDLRDWVKRLMTLNYEQRFAIPGLSDKRAEIILAGAVILLEAMTMLNLDTITICERALREGVIVDWMLTHGLIGDRLRFQGEIRQRSVMKIAHKYRVDLVYGERVAQFSLSIFDQLQGVLHQWGATEREWLWAAAVLHNCGVYISHSAHHKHSYYLIRNAEFLGFTEIELELMANIARYHRRSKPKKRHESYMKLSEIHRLMVRQISAILRIAVALDRRQAGAIQHLDCKYDPEYRKLHLHLFPTQAEDDCALELWNLDYKKVVFEEEFCVKVVATLAVS</sequence>
<dbReference type="Gene3D" id="3.30.420.150">
    <property type="entry name" value="Exopolyphosphatase. Domain 2"/>
    <property type="match status" value="1"/>
</dbReference>
<feature type="domain" description="Ppx/GppA phosphatase C-terminal" evidence="4">
    <location>
        <begin position="348"/>
        <end position="526"/>
    </location>
</feature>
<evidence type="ECO:0000256" key="1">
    <source>
        <dbReference type="ARBA" id="ARBA00007125"/>
    </source>
</evidence>
<dbReference type="InterPro" id="IPR043129">
    <property type="entry name" value="ATPase_NBD"/>
</dbReference>
<dbReference type="FunFam" id="1.10.3210.10:FF:000025">
    <property type="entry name" value="Exopolyphosphatase"/>
    <property type="match status" value="1"/>
</dbReference>
<dbReference type="KEGG" id="wna:KA717_18480"/>
<evidence type="ECO:0000259" key="4">
    <source>
        <dbReference type="Pfam" id="PF21447"/>
    </source>
</evidence>
<comment type="similarity">
    <text evidence="1">Belongs to the GppA/Ppx family.</text>
</comment>
<protein>
    <submittedName>
        <fullName evidence="5">Ppx/GppA family phosphatase</fullName>
    </submittedName>
</protein>
<dbReference type="FunFam" id="3.30.420.150:FF:000013">
    <property type="entry name" value="Exopolyphosphatase"/>
    <property type="match status" value="1"/>
</dbReference>
<proteinExistence type="inferred from homology"/>
<evidence type="ECO:0000256" key="2">
    <source>
        <dbReference type="ARBA" id="ARBA00022801"/>
    </source>
</evidence>
<dbReference type="Pfam" id="PF21447">
    <property type="entry name" value="Ppx-GppA_III"/>
    <property type="match status" value="1"/>
</dbReference>
<dbReference type="Gene3D" id="3.30.420.40">
    <property type="match status" value="1"/>
</dbReference>
<dbReference type="InterPro" id="IPR048950">
    <property type="entry name" value="Ppx_GppA_C"/>
</dbReference>
<dbReference type="PIRSF" id="PIRSF001267">
    <property type="entry name" value="Pyrophosphatase_GppA_Ppx"/>
    <property type="match status" value="1"/>
</dbReference>
<accession>A0A977PYZ0</accession>
<dbReference type="InterPro" id="IPR030673">
    <property type="entry name" value="PyroPPase_GppA_Ppx"/>
</dbReference>
<evidence type="ECO:0000259" key="3">
    <source>
        <dbReference type="Pfam" id="PF02541"/>
    </source>
</evidence>
<dbReference type="InterPro" id="IPR003695">
    <property type="entry name" value="Ppx_GppA_N"/>
</dbReference>
<dbReference type="CDD" id="cd24006">
    <property type="entry name" value="ASKHA_NBD_PPX_GppA"/>
    <property type="match status" value="1"/>
</dbReference>
<keyword evidence="2" id="KW-0378">Hydrolase</keyword>
<feature type="domain" description="Ppx/GppA phosphatase N-terminal" evidence="3">
    <location>
        <begin position="38"/>
        <end position="335"/>
    </location>
</feature>
<dbReference type="FunFam" id="3.30.420.40:FF:000023">
    <property type="entry name" value="Guanosine-5'-triphosphate,3'-diphosphate pyrophosphatase"/>
    <property type="match status" value="1"/>
</dbReference>
<dbReference type="SUPFAM" id="SSF109604">
    <property type="entry name" value="HD-domain/PDEase-like"/>
    <property type="match status" value="1"/>
</dbReference>
<reference evidence="5" key="1">
    <citation type="submission" date="2021-04" db="EMBL/GenBank/DDBJ databases">
        <title>Genome sequence of Woronichinia naegeliana from Washington state freshwater lake bloom.</title>
        <authorList>
            <person name="Dreher T.W."/>
        </authorList>
    </citation>
    <scope>NUCLEOTIDE SEQUENCE</scope>
    <source>
        <strain evidence="5">WA131</strain>
    </source>
</reference>
<evidence type="ECO:0000313" key="5">
    <source>
        <dbReference type="EMBL" id="UXE64287.1"/>
    </source>
</evidence>
<dbReference type="Proteomes" id="UP001065613">
    <property type="component" value="Chromosome"/>
</dbReference>
<dbReference type="AlphaFoldDB" id="A0A977PYZ0"/>
<dbReference type="GO" id="GO:0016462">
    <property type="term" value="F:pyrophosphatase activity"/>
    <property type="evidence" value="ECO:0007669"/>
    <property type="project" value="TreeGrafter"/>
</dbReference>
<organism evidence="5">
    <name type="scientific">Woronichinia naegeliana WA131</name>
    <dbReference type="NCBI Taxonomy" id="2824559"/>
    <lineage>
        <taxon>Bacteria</taxon>
        <taxon>Bacillati</taxon>
        <taxon>Cyanobacteriota</taxon>
        <taxon>Cyanophyceae</taxon>
        <taxon>Synechococcales</taxon>
        <taxon>Coelosphaeriaceae</taxon>
        <taxon>Woronichinia</taxon>
    </lineage>
</organism>
<dbReference type="InterPro" id="IPR050273">
    <property type="entry name" value="GppA/Ppx_hydrolase"/>
</dbReference>
<gene>
    <name evidence="5" type="ORF">KA717_18480</name>
</gene>
<dbReference type="PANTHER" id="PTHR30005">
    <property type="entry name" value="EXOPOLYPHOSPHATASE"/>
    <property type="match status" value="1"/>
</dbReference>
<dbReference type="SUPFAM" id="SSF53067">
    <property type="entry name" value="Actin-like ATPase domain"/>
    <property type="match status" value="2"/>
</dbReference>
<dbReference type="Pfam" id="PF02541">
    <property type="entry name" value="Ppx-GppA"/>
    <property type="match status" value="1"/>
</dbReference>
<dbReference type="PANTHER" id="PTHR30005:SF0">
    <property type="entry name" value="RETROGRADE REGULATION PROTEIN 2"/>
    <property type="match status" value="1"/>
</dbReference>
<dbReference type="EMBL" id="CP073041">
    <property type="protein sequence ID" value="UXE64287.1"/>
    <property type="molecule type" value="Genomic_DNA"/>
</dbReference>
<name>A0A977PYZ0_9CYAN</name>
<dbReference type="Gene3D" id="1.10.3210.10">
    <property type="entry name" value="Hypothetical protein af1432"/>
    <property type="match status" value="1"/>
</dbReference>